<accession>A0A0S2W7Q7</accession>
<name>A0A0S2W7Q7_9FIRM</name>
<sequence length="332" mass="38713">MAGLTQKIYRTLRKVKCDLRRDVSCFTPALAVAHALCDLPLRGPVFQPVGRWAAKRRDAAIFDYLDQNYGAFFETFARQWTPPEKKECSVPVPIWVCWLQGEEQAPKLVRRCIASIRKNANGHPVNLLTEENIGRYLSIPRGILQKYRHGAIGQAHFADIARMMLLKEYGGLWLDATILCTKPVPDWYFQRSFFSCKGPVREGGYISRYRWTSFVLGGMPEAYFYSLMTAFYLEYWKRENAAIDYLFMDYIIDAAYKRFPILRDEIDKLPENNLRRDDLAACMNEPFIQEKWDALMASDTVLFKLSWRENYAEQTPTGEPTFYQYFLTEEKA</sequence>
<dbReference type="Gene3D" id="3.90.550.20">
    <property type="match status" value="1"/>
</dbReference>
<reference evidence="2" key="2">
    <citation type="submission" date="2015-04" db="EMBL/GenBank/DDBJ databases">
        <title>A butyrogenic pathway from the amino acid lysine in a human gut commensal.</title>
        <authorList>
            <person name="de Vos W.M."/>
            <person name="Bui N.T.P."/>
            <person name="Plugge C.M."/>
            <person name="Ritari J."/>
        </authorList>
    </citation>
    <scope>NUCLEOTIDE SEQUENCE [LARGE SCALE GENOMIC DNA]</scope>
    <source>
        <strain evidence="2">AF211</strain>
    </source>
</reference>
<dbReference type="STRING" id="1297617.IB211_02993c"/>
<dbReference type="KEGG" id="ibu:IB211_02993c"/>
<keyword evidence="2" id="KW-1185">Reference proteome</keyword>
<proteinExistence type="predicted"/>
<reference evidence="1 2" key="1">
    <citation type="journal article" date="2015" name="Nat. Commun.">
        <title>Production of butyrate from lysine and the Amadori product fructoselysine by a human gut commensal.</title>
        <authorList>
            <person name="Bui T.P."/>
            <person name="Ritari J."/>
            <person name="Boeren S."/>
            <person name="de Waard P."/>
            <person name="Plugge C.M."/>
            <person name="de Vos W.M."/>
        </authorList>
    </citation>
    <scope>NUCLEOTIDE SEQUENCE [LARGE SCALE GENOMIC DNA]</scope>
    <source>
        <strain evidence="1 2">AF211</strain>
    </source>
</reference>
<dbReference type="InterPro" id="IPR008441">
    <property type="entry name" value="AfumC-like_glycosyl_Trfase"/>
</dbReference>
<dbReference type="RefSeq" id="WP_058118480.1">
    <property type="nucleotide sequence ID" value="NZ_CP011307.1"/>
</dbReference>
<evidence type="ECO:0000313" key="2">
    <source>
        <dbReference type="Proteomes" id="UP000064844"/>
    </source>
</evidence>
<dbReference type="eggNOG" id="COG3774">
    <property type="taxonomic scope" value="Bacteria"/>
</dbReference>
<organism evidence="1 2">
    <name type="scientific">Intestinimonas butyriciproducens</name>
    <dbReference type="NCBI Taxonomy" id="1297617"/>
    <lineage>
        <taxon>Bacteria</taxon>
        <taxon>Bacillati</taxon>
        <taxon>Bacillota</taxon>
        <taxon>Clostridia</taxon>
        <taxon>Eubacteriales</taxon>
        <taxon>Intestinimonas</taxon>
    </lineage>
</organism>
<dbReference type="AlphaFoldDB" id="A0A0S2W7Q7"/>
<dbReference type="EMBL" id="CP011307">
    <property type="protein sequence ID" value="ALP95384.1"/>
    <property type="molecule type" value="Genomic_DNA"/>
</dbReference>
<protein>
    <submittedName>
        <fullName evidence="1">Putative capsular polysaccharide synthesis protein</fullName>
    </submittedName>
</protein>
<dbReference type="Pfam" id="PF05704">
    <property type="entry name" value="Caps_synth"/>
    <property type="match status" value="1"/>
</dbReference>
<dbReference type="Proteomes" id="UP000064844">
    <property type="component" value="Chromosome"/>
</dbReference>
<dbReference type="SUPFAM" id="SSF53448">
    <property type="entry name" value="Nucleotide-diphospho-sugar transferases"/>
    <property type="match status" value="1"/>
</dbReference>
<dbReference type="GO" id="GO:0016757">
    <property type="term" value="F:glycosyltransferase activity"/>
    <property type="evidence" value="ECO:0007669"/>
    <property type="project" value="InterPro"/>
</dbReference>
<evidence type="ECO:0000313" key="1">
    <source>
        <dbReference type="EMBL" id="ALP95384.1"/>
    </source>
</evidence>
<gene>
    <name evidence="1" type="ORF">IB211_02993c</name>
</gene>
<dbReference type="InterPro" id="IPR029044">
    <property type="entry name" value="Nucleotide-diphossugar_trans"/>
</dbReference>